<protein>
    <recommendedName>
        <fullName evidence="3">Secreted protein</fullName>
    </recommendedName>
</protein>
<keyword evidence="2" id="KW-1185">Reference proteome</keyword>
<evidence type="ECO:0000313" key="2">
    <source>
        <dbReference type="Proteomes" id="UP000727456"/>
    </source>
</evidence>
<gene>
    <name evidence="1" type="ORF">FHS31_000926</name>
</gene>
<evidence type="ECO:0008006" key="3">
    <source>
        <dbReference type="Google" id="ProtNLM"/>
    </source>
</evidence>
<comment type="caution">
    <text evidence="1">The sequence shown here is derived from an EMBL/GenBank/DDBJ whole genome shotgun (WGS) entry which is preliminary data.</text>
</comment>
<proteinExistence type="predicted"/>
<name>A0ABX0TU83_9SPHN</name>
<evidence type="ECO:0000313" key="1">
    <source>
        <dbReference type="EMBL" id="NIJ07330.1"/>
    </source>
</evidence>
<dbReference type="RefSeq" id="WP_167072204.1">
    <property type="nucleotide sequence ID" value="NZ_JAAOZC010000002.1"/>
</dbReference>
<organism evidence="1 2">
    <name type="scientific">Sphingomonas vulcanisoli</name>
    <dbReference type="NCBI Taxonomy" id="1658060"/>
    <lineage>
        <taxon>Bacteria</taxon>
        <taxon>Pseudomonadati</taxon>
        <taxon>Pseudomonadota</taxon>
        <taxon>Alphaproteobacteria</taxon>
        <taxon>Sphingomonadales</taxon>
        <taxon>Sphingomonadaceae</taxon>
        <taxon>Sphingomonas</taxon>
    </lineage>
</organism>
<dbReference type="EMBL" id="JAAOZC010000002">
    <property type="protein sequence ID" value="NIJ07330.1"/>
    <property type="molecule type" value="Genomic_DNA"/>
</dbReference>
<dbReference type="Proteomes" id="UP000727456">
    <property type="component" value="Unassembled WGS sequence"/>
</dbReference>
<accession>A0ABX0TU83</accession>
<reference evidence="1 2" key="1">
    <citation type="submission" date="2020-03" db="EMBL/GenBank/DDBJ databases">
        <title>Genomic Encyclopedia of Type Strains, Phase III (KMG-III): the genomes of soil and plant-associated and newly described type strains.</title>
        <authorList>
            <person name="Whitman W."/>
        </authorList>
    </citation>
    <scope>NUCLEOTIDE SEQUENCE [LARGE SCALE GENOMIC DNA]</scope>
    <source>
        <strain evidence="1 2">CECT 8804</strain>
    </source>
</reference>
<sequence length="122" mass="12907">MILALLLAQAAAAAPLPDPGKALHETIVKAIRNCPEAKGDEIAVCSKDRGYAERYRLQKLQKPLAPPSNFQIDLASPDVAAAGIGSCSATGAGGVTGCSAKEYDAWAAWRRQQKADGRDFPW</sequence>